<comment type="caution">
    <text evidence="2">The sequence shown here is derived from an EMBL/GenBank/DDBJ whole genome shotgun (WGS) entry which is preliminary data.</text>
</comment>
<evidence type="ECO:0000313" key="3">
    <source>
        <dbReference type="Proteomes" id="UP000807353"/>
    </source>
</evidence>
<keyword evidence="3" id="KW-1185">Reference proteome</keyword>
<evidence type="ECO:0000313" key="2">
    <source>
        <dbReference type="EMBL" id="KAF9467942.1"/>
    </source>
</evidence>
<keyword evidence="1" id="KW-1133">Transmembrane helix</keyword>
<sequence>MFPNAIMNMDDDRLSYHDVDASIPPSYLATCITQVSLLKSDCMITAHVVFAQLVGIFLWIQVMNRPG</sequence>
<keyword evidence="1" id="KW-0472">Membrane</keyword>
<reference evidence="2" key="1">
    <citation type="submission" date="2020-11" db="EMBL/GenBank/DDBJ databases">
        <authorList>
            <consortium name="DOE Joint Genome Institute"/>
            <person name="Ahrendt S."/>
            <person name="Riley R."/>
            <person name="Andreopoulos W."/>
            <person name="Labutti K."/>
            <person name="Pangilinan J."/>
            <person name="Ruiz-Duenas F.J."/>
            <person name="Barrasa J.M."/>
            <person name="Sanchez-Garcia M."/>
            <person name="Camarero S."/>
            <person name="Miyauchi S."/>
            <person name="Serrano A."/>
            <person name="Linde D."/>
            <person name="Babiker R."/>
            <person name="Drula E."/>
            <person name="Ayuso-Fernandez I."/>
            <person name="Pacheco R."/>
            <person name="Padilla G."/>
            <person name="Ferreira P."/>
            <person name="Barriuso J."/>
            <person name="Kellner H."/>
            <person name="Castanera R."/>
            <person name="Alfaro M."/>
            <person name="Ramirez L."/>
            <person name="Pisabarro A.G."/>
            <person name="Kuo A."/>
            <person name="Tritt A."/>
            <person name="Lipzen A."/>
            <person name="He G."/>
            <person name="Yan M."/>
            <person name="Ng V."/>
            <person name="Cullen D."/>
            <person name="Martin F."/>
            <person name="Rosso M.-N."/>
            <person name="Henrissat B."/>
            <person name="Hibbett D."/>
            <person name="Martinez A.T."/>
            <person name="Grigoriev I.V."/>
        </authorList>
    </citation>
    <scope>NUCLEOTIDE SEQUENCE</scope>
    <source>
        <strain evidence="2">CBS 247.69</strain>
    </source>
</reference>
<keyword evidence="1" id="KW-0812">Transmembrane</keyword>
<protein>
    <submittedName>
        <fullName evidence="2">Uncharacterized protein</fullName>
    </submittedName>
</protein>
<proteinExistence type="predicted"/>
<gene>
    <name evidence="2" type="ORF">BDZ94DRAFT_1248113</name>
</gene>
<dbReference type="AlphaFoldDB" id="A0A9P5YDC2"/>
<name>A0A9P5YDC2_9AGAR</name>
<dbReference type="Proteomes" id="UP000807353">
    <property type="component" value="Unassembled WGS sequence"/>
</dbReference>
<dbReference type="EMBL" id="MU150235">
    <property type="protein sequence ID" value="KAF9467942.1"/>
    <property type="molecule type" value="Genomic_DNA"/>
</dbReference>
<accession>A0A9P5YDC2</accession>
<organism evidence="2 3">
    <name type="scientific">Collybia nuda</name>
    <dbReference type="NCBI Taxonomy" id="64659"/>
    <lineage>
        <taxon>Eukaryota</taxon>
        <taxon>Fungi</taxon>
        <taxon>Dikarya</taxon>
        <taxon>Basidiomycota</taxon>
        <taxon>Agaricomycotina</taxon>
        <taxon>Agaricomycetes</taxon>
        <taxon>Agaricomycetidae</taxon>
        <taxon>Agaricales</taxon>
        <taxon>Tricholomatineae</taxon>
        <taxon>Clitocybaceae</taxon>
        <taxon>Collybia</taxon>
    </lineage>
</organism>
<evidence type="ECO:0000256" key="1">
    <source>
        <dbReference type="SAM" id="Phobius"/>
    </source>
</evidence>
<feature type="transmembrane region" description="Helical" evidence="1">
    <location>
        <begin position="44"/>
        <end position="62"/>
    </location>
</feature>